<proteinExistence type="predicted"/>
<feature type="chain" id="PRO_5042079616" description="Secreted protein" evidence="1">
    <location>
        <begin position="19"/>
        <end position="212"/>
    </location>
</feature>
<keyword evidence="3" id="KW-1185">Reference proteome</keyword>
<feature type="signal peptide" evidence="1">
    <location>
        <begin position="1"/>
        <end position="18"/>
    </location>
</feature>
<name>A0AAD9EHR8_9PEZI</name>
<evidence type="ECO:0000313" key="2">
    <source>
        <dbReference type="EMBL" id="KAK1852059.1"/>
    </source>
</evidence>
<sequence length="212" mass="22566">MYFSVSSILLGLAATASAIDIRAHVGDNCAGGYTACVGINPNVCCSFSSSASSGRASIAVVAIPSNWRIRAEAYTGGGCSFTGGQRDSNGATTICLPYTTRGDRTGGKYWFLNRKRADDLSCPAEQPGAGKCEAVVKPDVLGLADGTAYNIADLADEKVQELVSLRCSSRRKITMCMALEIDADLLAPVTGEDCRNRRRCRRRARRVPDTPD</sequence>
<dbReference type="Proteomes" id="UP001243330">
    <property type="component" value="Unassembled WGS sequence"/>
</dbReference>
<keyword evidence="1" id="KW-0732">Signal</keyword>
<protein>
    <recommendedName>
        <fullName evidence="4">Secreted protein</fullName>
    </recommendedName>
</protein>
<dbReference type="AlphaFoldDB" id="A0AAD9EHR8"/>
<reference evidence="2" key="1">
    <citation type="submission" date="2023-01" db="EMBL/GenBank/DDBJ databases">
        <title>Colletotrichum chrysophilum M932 genome sequence.</title>
        <authorList>
            <person name="Baroncelli R."/>
        </authorList>
    </citation>
    <scope>NUCLEOTIDE SEQUENCE</scope>
    <source>
        <strain evidence="2">M932</strain>
    </source>
</reference>
<evidence type="ECO:0000313" key="3">
    <source>
        <dbReference type="Proteomes" id="UP001243330"/>
    </source>
</evidence>
<gene>
    <name evidence="2" type="ORF">CCHR01_05299</name>
</gene>
<organism evidence="2 3">
    <name type="scientific">Colletotrichum chrysophilum</name>
    <dbReference type="NCBI Taxonomy" id="1836956"/>
    <lineage>
        <taxon>Eukaryota</taxon>
        <taxon>Fungi</taxon>
        <taxon>Dikarya</taxon>
        <taxon>Ascomycota</taxon>
        <taxon>Pezizomycotina</taxon>
        <taxon>Sordariomycetes</taxon>
        <taxon>Hypocreomycetidae</taxon>
        <taxon>Glomerellales</taxon>
        <taxon>Glomerellaceae</taxon>
        <taxon>Colletotrichum</taxon>
        <taxon>Colletotrichum gloeosporioides species complex</taxon>
    </lineage>
</organism>
<accession>A0AAD9EHR8</accession>
<evidence type="ECO:0000256" key="1">
    <source>
        <dbReference type="SAM" id="SignalP"/>
    </source>
</evidence>
<comment type="caution">
    <text evidence="2">The sequence shown here is derived from an EMBL/GenBank/DDBJ whole genome shotgun (WGS) entry which is preliminary data.</text>
</comment>
<evidence type="ECO:0008006" key="4">
    <source>
        <dbReference type="Google" id="ProtNLM"/>
    </source>
</evidence>
<dbReference type="EMBL" id="JAQOWY010000083">
    <property type="protein sequence ID" value="KAK1852059.1"/>
    <property type="molecule type" value="Genomic_DNA"/>
</dbReference>